<evidence type="ECO:0000256" key="3">
    <source>
        <dbReference type="ARBA" id="ARBA00007224"/>
    </source>
</evidence>
<dbReference type="InterPro" id="IPR024461">
    <property type="entry name" value="CCDC90-like"/>
</dbReference>
<dbReference type="Gene3D" id="3.40.50.300">
    <property type="entry name" value="P-loop containing nucleotide triphosphate hydrolases"/>
    <property type="match status" value="1"/>
</dbReference>
<evidence type="ECO:0000256" key="7">
    <source>
        <dbReference type="ARBA" id="ARBA00022946"/>
    </source>
</evidence>
<comment type="subcellular location">
    <subcellularLocation>
        <location evidence="1">Membrane</location>
        <topology evidence="1">Single-pass membrane protein</topology>
    </subcellularLocation>
    <subcellularLocation>
        <location evidence="2">Mitochondrion</location>
    </subcellularLocation>
</comment>
<dbReference type="Pfam" id="PF26021">
    <property type="entry name" value="Ferritin_C144_05"/>
    <property type="match status" value="1"/>
</dbReference>
<dbReference type="GeneID" id="26805378"/>
<feature type="region of interest" description="Disordered" evidence="12">
    <location>
        <begin position="1560"/>
        <end position="1581"/>
    </location>
</feature>
<dbReference type="SUPFAM" id="SSF52540">
    <property type="entry name" value="P-loop containing nucleoside triphosphate hydrolases"/>
    <property type="match status" value="2"/>
</dbReference>
<evidence type="ECO:0000259" key="14">
    <source>
        <dbReference type="SMART" id="SM00487"/>
    </source>
</evidence>
<evidence type="ECO:0000313" key="16">
    <source>
        <dbReference type="Proteomes" id="UP000037505"/>
    </source>
</evidence>
<keyword evidence="9" id="KW-0175">Coiled coil</keyword>
<dbReference type="SMART" id="SM00487">
    <property type="entry name" value="DEXDc"/>
    <property type="match status" value="1"/>
</dbReference>
<dbReference type="GO" id="GO:0000209">
    <property type="term" value="P:protein polyubiquitination"/>
    <property type="evidence" value="ECO:0007669"/>
    <property type="project" value="TreeGrafter"/>
</dbReference>
<dbReference type="GO" id="GO:0061630">
    <property type="term" value="F:ubiquitin protein ligase activity"/>
    <property type="evidence" value="ECO:0007669"/>
    <property type="project" value="TreeGrafter"/>
</dbReference>
<name>A0A0L1J6E4_ASPN3</name>
<dbReference type="GO" id="GO:0006974">
    <property type="term" value="P:DNA damage response"/>
    <property type="evidence" value="ECO:0007669"/>
    <property type="project" value="TreeGrafter"/>
</dbReference>
<dbReference type="InterPro" id="IPR052583">
    <property type="entry name" value="ATP-helicase/E3_Ub-Ligase"/>
</dbReference>
<reference evidence="15 16" key="1">
    <citation type="submission" date="2014-06" db="EMBL/GenBank/DDBJ databases">
        <title>The Genome of the Aflatoxigenic Filamentous Fungus Aspergillus nomius.</title>
        <authorList>
            <person name="Moore M.G."/>
            <person name="Shannon B.M."/>
            <person name="Brian M.M."/>
        </authorList>
    </citation>
    <scope>NUCLEOTIDE SEQUENCE [LARGE SCALE GENOMIC DNA]</scope>
    <source>
        <strain evidence="15 16">NRRL 13137</strain>
    </source>
</reference>
<dbReference type="GO" id="GO:0016020">
    <property type="term" value="C:membrane"/>
    <property type="evidence" value="ECO:0007669"/>
    <property type="project" value="UniProtKB-SubCell"/>
</dbReference>
<feature type="transmembrane region" description="Helical" evidence="13">
    <location>
        <begin position="285"/>
        <end position="301"/>
    </location>
</feature>
<dbReference type="InterPro" id="IPR014001">
    <property type="entry name" value="Helicase_ATP-bd"/>
</dbReference>
<gene>
    <name evidence="15" type="ORF">ANOM_003574</name>
</gene>
<dbReference type="Gene3D" id="1.20.5.340">
    <property type="match status" value="1"/>
</dbReference>
<dbReference type="PANTHER" id="PTHR45865">
    <property type="entry name" value="E3 UBIQUITIN-PROTEIN LIGASE SHPRH FAMILY MEMBER"/>
    <property type="match status" value="1"/>
</dbReference>
<keyword evidence="7" id="KW-0809">Transit peptide</keyword>
<dbReference type="PANTHER" id="PTHR45865:SF1">
    <property type="entry name" value="E3 UBIQUITIN-PROTEIN LIGASE SHPRH"/>
    <property type="match status" value="1"/>
</dbReference>
<sequence>MAPQKSVTEVPRSILPRLTWNGSSARTTLPPQSNILSARQQQKTLRIHSRNSAGRRLHTLTFSPHSSTSVSAIVGEPTLSSISRRLPSSTSPSISRPAPTGNPIRYNGVYVAAFKPARRAFHASAPQQRDHHFDTLKFVQRLKEEGFSEEQAVAMMRVLNDVIQESIQNLTRTMVLREDTERSTYTQKVDFAKLRSELLNADSTEAQLTRSSHEKIAADLAKLNSRLRDEIGRTQASVRLDLNLEKGRIREEANSQEMRIKETETRIEQEVAGLRERVEAVKFSTLQWLMGVCTGTAALILGAWRLFIYVVAMFLRTVLWLCFLLAAPSKGTLDVFQVYQPVPYGGEDSSHCNQNVLLMEHVFASSYGHPFIGYYSPPKCEFDTVKINLTVTSQGRQFDRLALLFLGDTEVFRTSTAEPTADGIVWTYIKDMSQYNALWQTRQKLIFDLGNVINDKYTGPFSVTLTAYFSREGHVRTADVILPISNKKSASNSSSAFTVPGDNTKTLYQFPPNTSRAVVSISACGQSTEEFWWSNVFSYDTETFNATMGELYGYSPFREVQLYVDDILAGIVWPFPIIFTGGVAPGFWRPIVGIDAFDLRQPEIDISPFLPILKDGQPHSFEIKIVGLDVSRNGTVTLSNSVGSYWVVTGNIFLYLSDSALGSASSATEKPNVDAPTPRFRATRSLVKNQTGGNDSLTYSVLAERTLSIRSSEFLWSQNLTYSNFGLFNQQGMSQSTNQHTAGGSTIMAFGANQTSNEVLFEYPLSVNQTYRSTDAGLSIHAWMSRGLDIETTGGTGISTYTLISGPSRLHTQQWGEAFYQPTDNSSISFGDTTDVFESSNILGHYKRSSESFDSDTPPNKRRKLAPGVQTLGELNGLSDTRMPRGYIPLARFHLYLDFASSSPIQDDPDISSDRFSLLPILISVTKDVRAGATTPDWFKLKLATTVDRETVFEYESHGPPLLAFSKDLELAGSLVCVDRLPRKIPIVCYQSTLYPVPERKRSFCLETVILWKDSLDILGNNQLVDGAREVFSRYVFQEQEDLASRQERHGRRQLGWCPRDFYDNVYVPPDTPESSAEVKCSLIKCQLFPFQRRAVRWLLQREGVDLQADGQVVPVSEKLKGGLPTSFREFTDADGRVCFASQLFMIVTTDLAEWFDGSNHLRGGILAEEMGLGKTVEMISLICLNRQLLAPEETFPGHRHDSLRPSGATLIITPPAILEQWEQEIKVHAPGLSVLHYTGIQRHQSLSDEELVELLADQDVVLTTYNVLAREVHYSGDGPQRNLRHKKRYEPRRTPLVRISWWRVCIDEAQMIESGVSNAARVARLIPRQNAWAVTGTPLRKDISDLLGLLLFLRYEPFCGAIWNRLCGNFRPELTKIVRMIALRHSKDHVRTELHIPSQKRIVITVPFTAVEEQRYGQLFEEMCEACGLDSSGTPLNEDWDPDDPSIIERMRSWLIKLRRTCLHPAGKLRRGLGTGTGPLRSVAEVLEVMIDQNDALIHAEERSLLLSQLRRGQLLENAKHRQQALDLWTKSLERANAIVRECRDRLHLERMERRMSADRDVVSADTTSEDENEEAAKNTRVGARQRLRAALEVQHICVFFTGNAYFQIKTDPKLTKPDSEEFRTLGKREFEAYESAKSIRKEMLAEISRKVGHFMKTIRERAQKNQFVNIPQMKPRLWGKGLESRRVLDKLENFCDTMNNHAVKYDEWRQTMIKFLSQSLIDQEDDSELEGDEYEKSTKHQDEMYVYMEALRAMFADRHDALTGQKNVLIAHEVKSGIVQAQKGEGPSPTLFLQMMNIRSSIKPDPQLGSLRGIISELRSLATSLEWQTSGGNTRARAELELVTLVLQNASQMASEQAKVAANMEKEVEMFRDTMNNRLEYYRQLQQISDTVAPYDEESAGKPLDEALFSAKLKQEETIDEKISALRAKHRYLIHLRDESGSDDSSKICVICQSSFEVGVLTELLVQEEKPPTKVEPERRTKNSIYADISSGTLREIKTVDLDGSFGTKIDTLARHILWLRHHDPGAKFKIGFSSVDSKDGISKFKSDPSAIARVHRIGQHRPTTVWMYLVSETVEESIYELSVSRRLAHIKQKDKAEPLSEYVENGRAVTHNITEAAIDSANSLEIRDAALSNLMAGGAFGGELVRKDDLWRCLFGNPTKKEANNFQTSADGEVARFLRGEAAEQRRRAGAGS</sequence>
<dbReference type="GO" id="GO:0005739">
    <property type="term" value="C:mitochondrion"/>
    <property type="evidence" value="ECO:0007669"/>
    <property type="project" value="UniProtKB-SubCell"/>
</dbReference>
<evidence type="ECO:0000256" key="8">
    <source>
        <dbReference type="ARBA" id="ARBA00022989"/>
    </source>
</evidence>
<feature type="compositionally biased region" description="Low complexity" evidence="12">
    <location>
        <begin position="81"/>
        <end position="97"/>
    </location>
</feature>
<dbReference type="InterPro" id="IPR059033">
    <property type="entry name" value="C144_05_dom"/>
</dbReference>
<comment type="similarity">
    <text evidence="3">Belongs to the CCDC90 family.</text>
</comment>
<organism evidence="15 16">
    <name type="scientific">Aspergillus nomiae NRRL (strain ATCC 15546 / NRRL 13137 / CBS 260.88 / M93)</name>
    <dbReference type="NCBI Taxonomy" id="1509407"/>
    <lineage>
        <taxon>Eukaryota</taxon>
        <taxon>Fungi</taxon>
        <taxon>Dikarya</taxon>
        <taxon>Ascomycota</taxon>
        <taxon>Pezizomycotina</taxon>
        <taxon>Eurotiomycetes</taxon>
        <taxon>Eurotiomycetidae</taxon>
        <taxon>Eurotiales</taxon>
        <taxon>Aspergillaceae</taxon>
        <taxon>Aspergillus</taxon>
        <taxon>Aspergillus subgen. Circumdati</taxon>
    </lineage>
</organism>
<evidence type="ECO:0000256" key="11">
    <source>
        <dbReference type="ARBA" id="ARBA00023136"/>
    </source>
</evidence>
<evidence type="ECO:0000256" key="1">
    <source>
        <dbReference type="ARBA" id="ARBA00004167"/>
    </source>
</evidence>
<feature type="domain" description="Helicase ATP-binding" evidence="14">
    <location>
        <begin position="1084"/>
        <end position="1364"/>
    </location>
</feature>
<dbReference type="InterPro" id="IPR000330">
    <property type="entry name" value="SNF2_N"/>
</dbReference>
<dbReference type="OrthoDB" id="5330228at2759"/>
<dbReference type="InterPro" id="IPR027417">
    <property type="entry name" value="P-loop_NTPase"/>
</dbReference>
<dbReference type="RefSeq" id="XP_015408178.1">
    <property type="nucleotide sequence ID" value="XM_015548831.1"/>
</dbReference>
<dbReference type="EMBL" id="JNOM01000087">
    <property type="protein sequence ID" value="KNG87255.1"/>
    <property type="molecule type" value="Genomic_DNA"/>
</dbReference>
<keyword evidence="11 13" id="KW-0472">Membrane</keyword>
<dbReference type="Proteomes" id="UP000037505">
    <property type="component" value="Unassembled WGS sequence"/>
</dbReference>
<dbReference type="GO" id="GO:0005634">
    <property type="term" value="C:nucleus"/>
    <property type="evidence" value="ECO:0007669"/>
    <property type="project" value="TreeGrafter"/>
</dbReference>
<proteinExistence type="inferred from homology"/>
<dbReference type="InterPro" id="IPR038718">
    <property type="entry name" value="SNF2-like_sf"/>
</dbReference>
<dbReference type="FunFam" id="1.20.5.340:FF:000018">
    <property type="entry name" value="Mitochondrial protein FMP32"/>
    <property type="match status" value="1"/>
</dbReference>
<evidence type="ECO:0000256" key="6">
    <source>
        <dbReference type="ARBA" id="ARBA00022840"/>
    </source>
</evidence>
<keyword evidence="4 13" id="KW-0812">Transmembrane</keyword>
<evidence type="ECO:0000256" key="13">
    <source>
        <dbReference type="SAM" id="Phobius"/>
    </source>
</evidence>
<accession>A0A0L1J6E4</accession>
<keyword evidence="5" id="KW-0547">Nucleotide-binding</keyword>
<keyword evidence="10" id="KW-0496">Mitochondrion</keyword>
<dbReference type="GO" id="GO:0005524">
    <property type="term" value="F:ATP binding"/>
    <property type="evidence" value="ECO:0007669"/>
    <property type="project" value="InterPro"/>
</dbReference>
<dbReference type="Pfam" id="PF12222">
    <property type="entry name" value="PNGaseA"/>
    <property type="match status" value="1"/>
</dbReference>
<evidence type="ECO:0000256" key="2">
    <source>
        <dbReference type="ARBA" id="ARBA00004173"/>
    </source>
</evidence>
<keyword evidence="6" id="KW-0067">ATP-binding</keyword>
<dbReference type="Pfam" id="PF25156">
    <property type="entry name" value="PNGase_A_C"/>
    <property type="match status" value="1"/>
</dbReference>
<feature type="region of interest" description="Disordered" evidence="12">
    <location>
        <begin position="81"/>
        <end position="100"/>
    </location>
</feature>
<dbReference type="FunFam" id="3.40.50.10810:FF:000059">
    <property type="entry name" value="SNF2 family helicase/ATPase, putative"/>
    <property type="match status" value="1"/>
</dbReference>
<dbReference type="CDD" id="cd18070">
    <property type="entry name" value="DEXQc_SHPRH"/>
    <property type="match status" value="1"/>
</dbReference>
<dbReference type="Gene3D" id="3.40.50.10810">
    <property type="entry name" value="Tandem AAA-ATPase domain"/>
    <property type="match status" value="1"/>
</dbReference>
<keyword evidence="16" id="KW-1185">Reference proteome</keyword>
<evidence type="ECO:0000256" key="12">
    <source>
        <dbReference type="SAM" id="MobiDB-lite"/>
    </source>
</evidence>
<dbReference type="STRING" id="1509407.A0A0L1J6E4"/>
<comment type="caution">
    <text evidence="15">The sequence shown here is derived from an EMBL/GenBank/DDBJ whole genome shotgun (WGS) entry which is preliminary data.</text>
</comment>
<evidence type="ECO:0000256" key="5">
    <source>
        <dbReference type="ARBA" id="ARBA00022741"/>
    </source>
</evidence>
<evidence type="ECO:0000256" key="9">
    <source>
        <dbReference type="ARBA" id="ARBA00023054"/>
    </source>
</evidence>
<protein>
    <recommendedName>
        <fullName evidence="14">Helicase ATP-binding domain-containing protein</fullName>
    </recommendedName>
</protein>
<dbReference type="InterPro" id="IPR056948">
    <property type="entry name" value="PNGaseA_N"/>
</dbReference>
<dbReference type="Pfam" id="PF00176">
    <property type="entry name" value="SNF2-rel_dom"/>
    <property type="match status" value="1"/>
</dbReference>
<evidence type="ECO:0000313" key="15">
    <source>
        <dbReference type="EMBL" id="KNG87255.1"/>
    </source>
</evidence>
<feature type="transmembrane region" description="Helical" evidence="13">
    <location>
        <begin position="306"/>
        <end position="327"/>
    </location>
</feature>
<evidence type="ECO:0000256" key="4">
    <source>
        <dbReference type="ARBA" id="ARBA00022692"/>
    </source>
</evidence>
<keyword evidence="8 13" id="KW-1133">Transmembrane helix</keyword>
<evidence type="ECO:0000256" key="10">
    <source>
        <dbReference type="ARBA" id="ARBA00023128"/>
    </source>
</evidence>
<dbReference type="Pfam" id="PF07798">
    <property type="entry name" value="CCDC90-like"/>
    <property type="match status" value="1"/>
</dbReference>